<name>A0ABW2A101_9GAMM</name>
<dbReference type="SUPFAM" id="SSF53850">
    <property type="entry name" value="Periplasmic binding protein-like II"/>
    <property type="match status" value="1"/>
</dbReference>
<dbReference type="PROSITE" id="PS50931">
    <property type="entry name" value="HTH_LYSR"/>
    <property type="match status" value="1"/>
</dbReference>
<keyword evidence="7" id="KW-1185">Reference proteome</keyword>
<keyword evidence="4" id="KW-0804">Transcription</keyword>
<evidence type="ECO:0000259" key="5">
    <source>
        <dbReference type="PROSITE" id="PS50931"/>
    </source>
</evidence>
<dbReference type="EMBL" id="JBHSWE010000001">
    <property type="protein sequence ID" value="MFC6671161.1"/>
    <property type="molecule type" value="Genomic_DNA"/>
</dbReference>
<dbReference type="Gene3D" id="1.10.10.10">
    <property type="entry name" value="Winged helix-like DNA-binding domain superfamily/Winged helix DNA-binding domain"/>
    <property type="match status" value="1"/>
</dbReference>
<keyword evidence="3" id="KW-0238">DNA-binding</keyword>
<dbReference type="InterPro" id="IPR058163">
    <property type="entry name" value="LysR-type_TF_proteobact-type"/>
</dbReference>
<sequence>MSRDPSLNGMIYFEAVARNGRVARAAEELNVSPSAVSQQIKLLEELLGISLFRRDKRQLSLTLEGEQLYMAATSAFGILRNARQSISRHRESHQLILRVSPSFAVRWLGPKLADFIRHNPEWDLRIDASPDPSNFDREVVDLDIRYGHGNWAGLHCEEILSDYVLPICSPEYRDRLRKVSNSDLEVLQNARLVDSIKAILQWDNWLAKHRITRNSNSSALRFDRSSMAIQQAINSVGVVLESTTLAYDELASGTLVPLVPELGAIRFPAYWIVCPSRHQSRKLVQVFSNWVIQQAEYHEEKINRFLEEKQVPIYDDPDIFDYLATSRQ</sequence>
<accession>A0ABW2A101</accession>
<feature type="domain" description="HTH lysR-type" evidence="5">
    <location>
        <begin position="5"/>
        <end position="62"/>
    </location>
</feature>
<dbReference type="InterPro" id="IPR000847">
    <property type="entry name" value="LysR_HTH_N"/>
</dbReference>
<evidence type="ECO:0000313" key="6">
    <source>
        <dbReference type="EMBL" id="MFC6671161.1"/>
    </source>
</evidence>
<dbReference type="PANTHER" id="PTHR30537">
    <property type="entry name" value="HTH-TYPE TRANSCRIPTIONAL REGULATOR"/>
    <property type="match status" value="1"/>
</dbReference>
<dbReference type="Gene3D" id="3.40.190.10">
    <property type="entry name" value="Periplasmic binding protein-like II"/>
    <property type="match status" value="2"/>
</dbReference>
<comment type="caution">
    <text evidence="6">The sequence shown here is derived from an EMBL/GenBank/DDBJ whole genome shotgun (WGS) entry which is preliminary data.</text>
</comment>
<dbReference type="RefSeq" id="WP_379909671.1">
    <property type="nucleotide sequence ID" value="NZ_JBHSWE010000001.1"/>
</dbReference>
<gene>
    <name evidence="6" type="ORF">ACFQDL_14590</name>
</gene>
<dbReference type="InterPro" id="IPR005119">
    <property type="entry name" value="LysR_subst-bd"/>
</dbReference>
<evidence type="ECO:0000256" key="3">
    <source>
        <dbReference type="ARBA" id="ARBA00023125"/>
    </source>
</evidence>
<evidence type="ECO:0000256" key="1">
    <source>
        <dbReference type="ARBA" id="ARBA00009437"/>
    </source>
</evidence>
<dbReference type="CDD" id="cd08432">
    <property type="entry name" value="PBP2_GcdR_TrpI_HvrB_AmpR_like"/>
    <property type="match status" value="1"/>
</dbReference>
<reference evidence="7" key="1">
    <citation type="journal article" date="2019" name="Int. J. Syst. Evol. Microbiol.">
        <title>The Global Catalogue of Microorganisms (GCM) 10K type strain sequencing project: providing services to taxonomists for standard genome sequencing and annotation.</title>
        <authorList>
            <consortium name="The Broad Institute Genomics Platform"/>
            <consortium name="The Broad Institute Genome Sequencing Center for Infectious Disease"/>
            <person name="Wu L."/>
            <person name="Ma J."/>
        </authorList>
    </citation>
    <scope>NUCLEOTIDE SEQUENCE [LARGE SCALE GENOMIC DNA]</scope>
    <source>
        <strain evidence="7">NBRC 111756</strain>
    </source>
</reference>
<evidence type="ECO:0000313" key="7">
    <source>
        <dbReference type="Proteomes" id="UP001596422"/>
    </source>
</evidence>
<keyword evidence="2" id="KW-0805">Transcription regulation</keyword>
<dbReference type="InterPro" id="IPR036388">
    <property type="entry name" value="WH-like_DNA-bd_sf"/>
</dbReference>
<dbReference type="PANTHER" id="PTHR30537:SF74">
    <property type="entry name" value="HTH-TYPE TRANSCRIPTIONAL REGULATOR TRPI"/>
    <property type="match status" value="1"/>
</dbReference>
<evidence type="ECO:0000256" key="4">
    <source>
        <dbReference type="ARBA" id="ARBA00023163"/>
    </source>
</evidence>
<dbReference type="SUPFAM" id="SSF46785">
    <property type="entry name" value="Winged helix' DNA-binding domain"/>
    <property type="match status" value="1"/>
</dbReference>
<dbReference type="Proteomes" id="UP001596422">
    <property type="component" value="Unassembled WGS sequence"/>
</dbReference>
<comment type="similarity">
    <text evidence="1">Belongs to the LysR transcriptional regulatory family.</text>
</comment>
<organism evidence="6 7">
    <name type="scientific">Marinobacterium aestuariivivens</name>
    <dbReference type="NCBI Taxonomy" id="1698799"/>
    <lineage>
        <taxon>Bacteria</taxon>
        <taxon>Pseudomonadati</taxon>
        <taxon>Pseudomonadota</taxon>
        <taxon>Gammaproteobacteria</taxon>
        <taxon>Oceanospirillales</taxon>
        <taxon>Oceanospirillaceae</taxon>
        <taxon>Marinobacterium</taxon>
    </lineage>
</organism>
<dbReference type="InterPro" id="IPR036390">
    <property type="entry name" value="WH_DNA-bd_sf"/>
</dbReference>
<proteinExistence type="inferred from homology"/>
<dbReference type="Pfam" id="PF00126">
    <property type="entry name" value="HTH_1"/>
    <property type="match status" value="1"/>
</dbReference>
<dbReference type="PRINTS" id="PR00039">
    <property type="entry name" value="HTHLYSR"/>
</dbReference>
<evidence type="ECO:0000256" key="2">
    <source>
        <dbReference type="ARBA" id="ARBA00023015"/>
    </source>
</evidence>
<dbReference type="Pfam" id="PF03466">
    <property type="entry name" value="LysR_substrate"/>
    <property type="match status" value="1"/>
</dbReference>
<protein>
    <submittedName>
        <fullName evidence="6">LysR substrate-binding domain-containing protein</fullName>
    </submittedName>
</protein>